<sequence length="125" mass="12761">MRVTLTSPEAANQSCPQRLVLGPHSHVTADVLLSSTDRRASRRKTAVKRQAPQPLGDQQPGSHTRSVGGSPIGSRQQLGAGLGLSTGGLVTTWATPTVGPMRPAGITGVQRAAPGGRDPGAGGLR</sequence>
<dbReference type="Proteomes" id="UP001066276">
    <property type="component" value="Chromosome 3_2"/>
</dbReference>
<dbReference type="AlphaFoldDB" id="A0AAV7TR95"/>
<accession>A0AAV7TR95</accession>
<keyword evidence="3" id="KW-1185">Reference proteome</keyword>
<proteinExistence type="predicted"/>
<evidence type="ECO:0000313" key="2">
    <source>
        <dbReference type="EMBL" id="KAJ1179200.1"/>
    </source>
</evidence>
<reference evidence="2" key="1">
    <citation type="journal article" date="2022" name="bioRxiv">
        <title>Sequencing and chromosome-scale assembly of the giantPleurodeles waltlgenome.</title>
        <authorList>
            <person name="Brown T."/>
            <person name="Elewa A."/>
            <person name="Iarovenko S."/>
            <person name="Subramanian E."/>
            <person name="Araus A.J."/>
            <person name="Petzold A."/>
            <person name="Susuki M."/>
            <person name="Suzuki K.-i.T."/>
            <person name="Hayashi T."/>
            <person name="Toyoda A."/>
            <person name="Oliveira C."/>
            <person name="Osipova E."/>
            <person name="Leigh N.D."/>
            <person name="Simon A."/>
            <person name="Yun M.H."/>
        </authorList>
    </citation>
    <scope>NUCLEOTIDE SEQUENCE</scope>
    <source>
        <strain evidence="2">20211129_DDA</strain>
        <tissue evidence="2">Liver</tissue>
    </source>
</reference>
<dbReference type="EMBL" id="JANPWB010000006">
    <property type="protein sequence ID" value="KAJ1179200.1"/>
    <property type="molecule type" value="Genomic_DNA"/>
</dbReference>
<name>A0AAV7TR95_PLEWA</name>
<organism evidence="2 3">
    <name type="scientific">Pleurodeles waltl</name>
    <name type="common">Iberian ribbed newt</name>
    <dbReference type="NCBI Taxonomy" id="8319"/>
    <lineage>
        <taxon>Eukaryota</taxon>
        <taxon>Metazoa</taxon>
        <taxon>Chordata</taxon>
        <taxon>Craniata</taxon>
        <taxon>Vertebrata</taxon>
        <taxon>Euteleostomi</taxon>
        <taxon>Amphibia</taxon>
        <taxon>Batrachia</taxon>
        <taxon>Caudata</taxon>
        <taxon>Salamandroidea</taxon>
        <taxon>Salamandridae</taxon>
        <taxon>Pleurodelinae</taxon>
        <taxon>Pleurodeles</taxon>
    </lineage>
</organism>
<protein>
    <submittedName>
        <fullName evidence="2">Uncharacterized protein</fullName>
    </submittedName>
</protein>
<feature type="region of interest" description="Disordered" evidence="1">
    <location>
        <begin position="1"/>
        <end position="125"/>
    </location>
</feature>
<comment type="caution">
    <text evidence="2">The sequence shown here is derived from an EMBL/GenBank/DDBJ whole genome shotgun (WGS) entry which is preliminary data.</text>
</comment>
<evidence type="ECO:0000256" key="1">
    <source>
        <dbReference type="SAM" id="MobiDB-lite"/>
    </source>
</evidence>
<feature type="compositionally biased region" description="Polar residues" evidence="1">
    <location>
        <begin position="59"/>
        <end position="77"/>
    </location>
</feature>
<gene>
    <name evidence="2" type="ORF">NDU88_004436</name>
</gene>
<evidence type="ECO:0000313" key="3">
    <source>
        <dbReference type="Proteomes" id="UP001066276"/>
    </source>
</evidence>
<feature type="compositionally biased region" description="Polar residues" evidence="1">
    <location>
        <begin position="1"/>
        <end position="16"/>
    </location>
</feature>